<keyword evidence="2 5" id="KW-0560">Oxidoreductase</keyword>
<dbReference type="RefSeq" id="WP_011606936.1">
    <property type="nucleotide sequence ID" value="NC_008278.1"/>
</dbReference>
<accession>Q0RDG9</accession>
<sequence>MTRGSGAPASSPSSVAPSSVAPAPVALITGAARGLGAAVAQALDAAGYRLVLADLAVPEPPTAGYPYATGRELDAVAARCRDAVAVRVDVRRQADVDAAVAVARERYGRLDTAVAAAGIIAGGPPIWQTDDDSWQTLLAVNLTGVFHVIRAAVPALLEAPAGRFVAVASAAGTRPLARLAAYSAGKHGVVGLVRSLAADLAGTAVTANVVCPGSMDTTMLAESAKIYDLPDAGEFAGHAYLRRLLRPEEVAAAVAFLCSPAASGMTGSVLAADGGFTG</sequence>
<keyword evidence="6" id="KW-1185">Reference proteome</keyword>
<evidence type="ECO:0000259" key="4">
    <source>
        <dbReference type="SMART" id="SM00822"/>
    </source>
</evidence>
<dbReference type="AlphaFoldDB" id="Q0RDG9"/>
<evidence type="ECO:0000313" key="6">
    <source>
        <dbReference type="Proteomes" id="UP000000657"/>
    </source>
</evidence>
<protein>
    <submittedName>
        <fullName evidence="5">Probable oxidoreductase protein</fullName>
        <ecNumber evidence="5">1.1.1.-</ecNumber>
    </submittedName>
</protein>
<dbReference type="InterPro" id="IPR002347">
    <property type="entry name" value="SDR_fam"/>
</dbReference>
<dbReference type="FunFam" id="3.40.50.720:FF:000084">
    <property type="entry name" value="Short-chain dehydrogenase reductase"/>
    <property type="match status" value="1"/>
</dbReference>
<evidence type="ECO:0000256" key="2">
    <source>
        <dbReference type="ARBA" id="ARBA00023002"/>
    </source>
</evidence>
<dbReference type="KEGG" id="fal:FRAAL5875"/>
<dbReference type="InterPro" id="IPR036291">
    <property type="entry name" value="NAD(P)-bd_dom_sf"/>
</dbReference>
<dbReference type="InterPro" id="IPR020904">
    <property type="entry name" value="Sc_DH/Rdtase_CS"/>
</dbReference>
<dbReference type="SUPFAM" id="SSF51735">
    <property type="entry name" value="NAD(P)-binding Rossmann-fold domains"/>
    <property type="match status" value="1"/>
</dbReference>
<dbReference type="STRING" id="326424.FRAAL5875"/>
<dbReference type="PANTHER" id="PTHR24321">
    <property type="entry name" value="DEHYDROGENASES, SHORT CHAIN"/>
    <property type="match status" value="1"/>
</dbReference>
<dbReference type="PRINTS" id="PR00081">
    <property type="entry name" value="GDHRDH"/>
</dbReference>
<dbReference type="PANTHER" id="PTHR24321:SF8">
    <property type="entry name" value="ESTRADIOL 17-BETA-DEHYDROGENASE 8-RELATED"/>
    <property type="match status" value="1"/>
</dbReference>
<dbReference type="EMBL" id="CT573213">
    <property type="protein sequence ID" value="CAJ64500.1"/>
    <property type="molecule type" value="Genomic_DNA"/>
</dbReference>
<dbReference type="InterPro" id="IPR057326">
    <property type="entry name" value="KR_dom"/>
</dbReference>
<evidence type="ECO:0000313" key="5">
    <source>
        <dbReference type="EMBL" id="CAJ64500.1"/>
    </source>
</evidence>
<dbReference type="eggNOG" id="COG1028">
    <property type="taxonomic scope" value="Bacteria"/>
</dbReference>
<comment type="similarity">
    <text evidence="1">Belongs to the short-chain dehydrogenases/reductases (SDR) family.</text>
</comment>
<dbReference type="Pfam" id="PF13561">
    <property type="entry name" value="adh_short_C2"/>
    <property type="match status" value="1"/>
</dbReference>
<dbReference type="CDD" id="cd05233">
    <property type="entry name" value="SDR_c"/>
    <property type="match status" value="1"/>
</dbReference>
<dbReference type="InterPro" id="IPR030981">
    <property type="entry name" value="SDR_subfam_2"/>
</dbReference>
<organism evidence="5 6">
    <name type="scientific">Frankia alni (strain DSM 45986 / CECT 9034 / ACN14a)</name>
    <dbReference type="NCBI Taxonomy" id="326424"/>
    <lineage>
        <taxon>Bacteria</taxon>
        <taxon>Bacillati</taxon>
        <taxon>Actinomycetota</taxon>
        <taxon>Actinomycetes</taxon>
        <taxon>Frankiales</taxon>
        <taxon>Frankiaceae</taxon>
        <taxon>Frankia</taxon>
    </lineage>
</organism>
<dbReference type="Proteomes" id="UP000000657">
    <property type="component" value="Chromosome"/>
</dbReference>
<dbReference type="SMART" id="SM00822">
    <property type="entry name" value="PKS_KR"/>
    <property type="match status" value="1"/>
</dbReference>
<dbReference type="PRINTS" id="PR00080">
    <property type="entry name" value="SDRFAMILY"/>
</dbReference>
<dbReference type="PROSITE" id="PS00061">
    <property type="entry name" value="ADH_SHORT"/>
    <property type="match status" value="1"/>
</dbReference>
<dbReference type="GO" id="GO:0016491">
    <property type="term" value="F:oxidoreductase activity"/>
    <property type="evidence" value="ECO:0007669"/>
    <property type="project" value="UniProtKB-KW"/>
</dbReference>
<dbReference type="NCBIfam" id="NF040491">
    <property type="entry name" value="SDR_subfam_4"/>
    <property type="match status" value="1"/>
</dbReference>
<evidence type="ECO:0000256" key="1">
    <source>
        <dbReference type="ARBA" id="ARBA00006484"/>
    </source>
</evidence>
<proteinExistence type="inferred from homology"/>
<dbReference type="NCBIfam" id="TIGR04504">
    <property type="entry name" value="SDR_subfam_2"/>
    <property type="match status" value="1"/>
</dbReference>
<dbReference type="Gene3D" id="3.40.50.720">
    <property type="entry name" value="NAD(P)-binding Rossmann-like Domain"/>
    <property type="match status" value="1"/>
</dbReference>
<keyword evidence="3" id="KW-0520">NAD</keyword>
<dbReference type="HOGENOM" id="CLU_010194_1_0_11"/>
<gene>
    <name evidence="5" type="ordered locus">FRAAL5875</name>
</gene>
<dbReference type="EC" id="1.1.1.-" evidence="5"/>
<name>Q0RDG9_FRAAA</name>
<evidence type="ECO:0000256" key="3">
    <source>
        <dbReference type="ARBA" id="ARBA00023027"/>
    </source>
</evidence>
<feature type="domain" description="Ketoreductase" evidence="4">
    <location>
        <begin position="24"/>
        <end position="216"/>
    </location>
</feature>
<reference evidence="5 6" key="1">
    <citation type="journal article" date="2007" name="Genome Res.">
        <title>Genome characteristics of facultatively symbiotic Frankia sp. strains reflect host range and host plant biogeography.</title>
        <authorList>
            <person name="Normand P."/>
            <person name="Lapierre P."/>
            <person name="Tisa L.S."/>
            <person name="Gogarten J.P."/>
            <person name="Alloisio N."/>
            <person name="Bagnarol E."/>
            <person name="Bassi C.A."/>
            <person name="Berry A.M."/>
            <person name="Bickhart D.M."/>
            <person name="Choisne N."/>
            <person name="Couloux A."/>
            <person name="Cournoyer B."/>
            <person name="Cruveiller S."/>
            <person name="Daubin V."/>
            <person name="Demange N."/>
            <person name="Francino M.P."/>
            <person name="Goltsman E."/>
            <person name="Huang Y."/>
            <person name="Kopp O.R."/>
            <person name="Labarre L."/>
            <person name="Lapidus A."/>
            <person name="Lavire C."/>
            <person name="Marechal J."/>
            <person name="Martinez M."/>
            <person name="Mastronunzio J.E."/>
            <person name="Mullin B.C."/>
            <person name="Niemann J."/>
            <person name="Pujic P."/>
            <person name="Rawnsley T."/>
            <person name="Rouy Z."/>
            <person name="Schenowitz C."/>
            <person name="Sellstedt A."/>
            <person name="Tavares F."/>
            <person name="Tomkins J.P."/>
            <person name="Vallenet D."/>
            <person name="Valverde C."/>
            <person name="Wall L.G."/>
            <person name="Wang Y."/>
            <person name="Medigue C."/>
            <person name="Benson D.R."/>
        </authorList>
    </citation>
    <scope>NUCLEOTIDE SEQUENCE [LARGE SCALE GENOMIC DNA]</scope>
    <source>
        <strain evidence="6">DSM 45986 / CECT 9034 / ACN14a</strain>
    </source>
</reference>